<dbReference type="Proteomes" id="UP000789706">
    <property type="component" value="Unassembled WGS sequence"/>
</dbReference>
<accession>A0A9N9H084</accession>
<gene>
    <name evidence="1" type="ORF">DEBURN_LOCUS11043</name>
</gene>
<organism evidence="1 2">
    <name type="scientific">Diversispora eburnea</name>
    <dbReference type="NCBI Taxonomy" id="1213867"/>
    <lineage>
        <taxon>Eukaryota</taxon>
        <taxon>Fungi</taxon>
        <taxon>Fungi incertae sedis</taxon>
        <taxon>Mucoromycota</taxon>
        <taxon>Glomeromycotina</taxon>
        <taxon>Glomeromycetes</taxon>
        <taxon>Diversisporales</taxon>
        <taxon>Diversisporaceae</taxon>
        <taxon>Diversispora</taxon>
    </lineage>
</organism>
<dbReference type="AlphaFoldDB" id="A0A9N9H084"/>
<keyword evidence="2" id="KW-1185">Reference proteome</keyword>
<evidence type="ECO:0000313" key="1">
    <source>
        <dbReference type="EMBL" id="CAG8637785.1"/>
    </source>
</evidence>
<reference evidence="1" key="1">
    <citation type="submission" date="2021-06" db="EMBL/GenBank/DDBJ databases">
        <authorList>
            <person name="Kallberg Y."/>
            <person name="Tangrot J."/>
            <person name="Rosling A."/>
        </authorList>
    </citation>
    <scope>NUCLEOTIDE SEQUENCE</scope>
    <source>
        <strain evidence="1">AZ414A</strain>
    </source>
</reference>
<dbReference type="EMBL" id="CAJVPK010004570">
    <property type="protein sequence ID" value="CAG8637785.1"/>
    <property type="molecule type" value="Genomic_DNA"/>
</dbReference>
<protein>
    <submittedName>
        <fullName evidence="1">11970_t:CDS:1</fullName>
    </submittedName>
</protein>
<evidence type="ECO:0000313" key="2">
    <source>
        <dbReference type="Proteomes" id="UP000789706"/>
    </source>
</evidence>
<name>A0A9N9H084_9GLOM</name>
<dbReference type="OrthoDB" id="2445700at2759"/>
<sequence>KTMTNFRSTVNLVLQKLNILLTLFYSIFQQAYHVAYKKLENHVLQHPARSLFKAVQIFDSQFLTLTAAN</sequence>
<feature type="non-terminal residue" evidence="1">
    <location>
        <position position="1"/>
    </location>
</feature>
<comment type="caution">
    <text evidence="1">The sequence shown here is derived from an EMBL/GenBank/DDBJ whole genome shotgun (WGS) entry which is preliminary data.</text>
</comment>
<proteinExistence type="predicted"/>